<dbReference type="PANTHER" id="PTHR47235">
    <property type="entry name" value="BLR6548 PROTEIN"/>
    <property type="match status" value="1"/>
</dbReference>
<dbReference type="InterPro" id="IPR028082">
    <property type="entry name" value="Peripla_BP_I"/>
</dbReference>
<accession>X1HMF6</accession>
<reference evidence="4" key="1">
    <citation type="journal article" date="2014" name="Front. Microbiol.">
        <title>High frequency of phylogenetically diverse reductive dehalogenase-homologous genes in deep subseafloor sedimentary metagenomes.</title>
        <authorList>
            <person name="Kawai M."/>
            <person name="Futagami T."/>
            <person name="Toyoda A."/>
            <person name="Takaki Y."/>
            <person name="Nishi S."/>
            <person name="Hori S."/>
            <person name="Arai W."/>
            <person name="Tsubouchi T."/>
            <person name="Morono Y."/>
            <person name="Uchiyama I."/>
            <person name="Ito T."/>
            <person name="Fujiyama A."/>
            <person name="Inagaki F."/>
            <person name="Takami H."/>
        </authorList>
    </citation>
    <scope>NUCLEOTIDE SEQUENCE</scope>
    <source>
        <strain evidence="4">Expedition CK06-06</strain>
    </source>
</reference>
<gene>
    <name evidence="4" type="ORF">S03H2_17394</name>
</gene>
<feature type="domain" description="Leucine-binding protein" evidence="3">
    <location>
        <begin position="33"/>
        <end position="340"/>
    </location>
</feature>
<dbReference type="InterPro" id="IPR028081">
    <property type="entry name" value="Leu-bd"/>
</dbReference>
<evidence type="ECO:0000256" key="1">
    <source>
        <dbReference type="ARBA" id="ARBA00022729"/>
    </source>
</evidence>
<keyword evidence="1" id="KW-0732">Signal</keyword>
<name>X1HMF6_9ZZZZ</name>
<dbReference type="EMBL" id="BARU01008968">
    <property type="protein sequence ID" value="GAH46458.1"/>
    <property type="molecule type" value="Genomic_DNA"/>
</dbReference>
<dbReference type="SUPFAM" id="SSF53822">
    <property type="entry name" value="Periplasmic binding protein-like I"/>
    <property type="match status" value="1"/>
</dbReference>
<dbReference type="Pfam" id="PF13458">
    <property type="entry name" value="Peripla_BP_6"/>
    <property type="match status" value="1"/>
</dbReference>
<dbReference type="PANTHER" id="PTHR47235:SF1">
    <property type="entry name" value="BLR6548 PROTEIN"/>
    <property type="match status" value="1"/>
</dbReference>
<feature type="non-terminal residue" evidence="4">
    <location>
        <position position="1"/>
    </location>
</feature>
<comment type="caution">
    <text evidence="4">The sequence shown here is derived from an EMBL/GenBank/DDBJ whole genome shotgun (WGS) entry which is preliminary data.</text>
</comment>
<dbReference type="AlphaFoldDB" id="X1HMF6"/>
<dbReference type="Gene3D" id="3.40.50.2300">
    <property type="match status" value="2"/>
</dbReference>
<proteinExistence type="predicted"/>
<feature type="non-terminal residue" evidence="4">
    <location>
        <position position="350"/>
    </location>
</feature>
<evidence type="ECO:0000256" key="2">
    <source>
        <dbReference type="SAM" id="MobiDB-lite"/>
    </source>
</evidence>
<evidence type="ECO:0000313" key="4">
    <source>
        <dbReference type="EMBL" id="GAH46458.1"/>
    </source>
</evidence>
<protein>
    <recommendedName>
        <fullName evidence="3">Leucine-binding protein domain-containing protein</fullName>
    </recommendedName>
</protein>
<organism evidence="4">
    <name type="scientific">marine sediment metagenome</name>
    <dbReference type="NCBI Taxonomy" id="412755"/>
    <lineage>
        <taxon>unclassified sequences</taxon>
        <taxon>metagenomes</taxon>
        <taxon>ecological metagenomes</taxon>
    </lineage>
</organism>
<feature type="compositionally biased region" description="Low complexity" evidence="2">
    <location>
        <begin position="1"/>
        <end position="11"/>
    </location>
</feature>
<feature type="region of interest" description="Disordered" evidence="2">
    <location>
        <begin position="1"/>
        <end position="23"/>
    </location>
</feature>
<sequence>PPTEVPEPTEVPTEEPPAGPPDLTGETITLYHFGDLSGPYAAITSPLIHGAEDAVQALNDAGGIYGAMIELQFADDASNIDEAVGIYDRFTGEDENTLLMITYGSGEAEALAPRFAEDKIVNLTAGLSAEAFYGEGSGYTFGLGPIYPDQLGYVMEFLVENWETYKPAEAGDDLKLAYLSWPTAFGQGGLTDESRAYLEELGVEIVAEDTYDVSPTADTTTAILNAQVAGANVIWTNTLAFGPAALLNDLNALGLRDQFVVAGDNWAMDLATYAFLADPAFGVGLIAPFPYLWWTDVDNPGVQYAQALFEANQREPGEHNVGYLLLVTAIDMVQKAITHAIDTVGYENLT</sequence>
<evidence type="ECO:0000259" key="3">
    <source>
        <dbReference type="Pfam" id="PF13458"/>
    </source>
</evidence>